<dbReference type="KEGG" id="llu:AKJ09_10306"/>
<dbReference type="RefSeq" id="WP_146654381.1">
    <property type="nucleotide sequence ID" value="NZ_CP012333.1"/>
</dbReference>
<dbReference type="OrthoDB" id="452315at2"/>
<dbReference type="GO" id="GO:0016747">
    <property type="term" value="F:acyltransferase activity, transferring groups other than amino-acyl groups"/>
    <property type="evidence" value="ECO:0007669"/>
    <property type="project" value="InterPro"/>
</dbReference>
<keyword evidence="2" id="KW-0808">Transferase</keyword>
<evidence type="ECO:0000313" key="2">
    <source>
        <dbReference type="EMBL" id="AKV03643.1"/>
    </source>
</evidence>
<name>A0A0K1QD39_9BACT</name>
<dbReference type="PROSITE" id="PS51186">
    <property type="entry name" value="GNAT"/>
    <property type="match status" value="1"/>
</dbReference>
<keyword evidence="3" id="KW-1185">Reference proteome</keyword>
<dbReference type="AlphaFoldDB" id="A0A0K1QD39"/>
<feature type="domain" description="N-acetyltransferase" evidence="1">
    <location>
        <begin position="9"/>
        <end position="175"/>
    </location>
</feature>
<protein>
    <submittedName>
        <fullName evidence="2">Acetyltransferase, GNAT family</fullName>
    </submittedName>
</protein>
<evidence type="ECO:0000313" key="3">
    <source>
        <dbReference type="Proteomes" id="UP000064967"/>
    </source>
</evidence>
<evidence type="ECO:0000259" key="1">
    <source>
        <dbReference type="PROSITE" id="PS51186"/>
    </source>
</evidence>
<dbReference type="EMBL" id="CP012333">
    <property type="protein sequence ID" value="AKV03643.1"/>
    <property type="molecule type" value="Genomic_DNA"/>
</dbReference>
<dbReference type="PANTHER" id="PTHR43792">
    <property type="entry name" value="GNAT FAMILY, PUTATIVE (AFU_ORTHOLOGUE AFUA_3G00765)-RELATED-RELATED"/>
    <property type="match status" value="1"/>
</dbReference>
<dbReference type="STRING" id="1391654.AKJ09_10306"/>
<dbReference type="InterPro" id="IPR000182">
    <property type="entry name" value="GNAT_dom"/>
</dbReference>
<dbReference type="InterPro" id="IPR051531">
    <property type="entry name" value="N-acetyltransferase"/>
</dbReference>
<organism evidence="2 3">
    <name type="scientific">Labilithrix luteola</name>
    <dbReference type="NCBI Taxonomy" id="1391654"/>
    <lineage>
        <taxon>Bacteria</taxon>
        <taxon>Pseudomonadati</taxon>
        <taxon>Myxococcota</taxon>
        <taxon>Polyangia</taxon>
        <taxon>Polyangiales</taxon>
        <taxon>Labilitrichaceae</taxon>
        <taxon>Labilithrix</taxon>
    </lineage>
</organism>
<proteinExistence type="predicted"/>
<dbReference type="InterPro" id="IPR016181">
    <property type="entry name" value="Acyl_CoA_acyltransferase"/>
</dbReference>
<accession>A0A0K1QD39</accession>
<reference evidence="2 3" key="1">
    <citation type="submission" date="2015-08" db="EMBL/GenBank/DDBJ databases">
        <authorList>
            <person name="Babu N.S."/>
            <person name="Beckwith C.J."/>
            <person name="Beseler K.G."/>
            <person name="Brison A."/>
            <person name="Carone J.V."/>
            <person name="Caskin T.P."/>
            <person name="Diamond M."/>
            <person name="Durham M.E."/>
            <person name="Foxe J.M."/>
            <person name="Go M."/>
            <person name="Henderson B.A."/>
            <person name="Jones I.B."/>
            <person name="McGettigan J.A."/>
            <person name="Micheletti S.J."/>
            <person name="Nasrallah M.E."/>
            <person name="Ortiz D."/>
            <person name="Piller C.R."/>
            <person name="Privatt S.R."/>
            <person name="Schneider S.L."/>
            <person name="Sharp S."/>
            <person name="Smith T.C."/>
            <person name="Stanton J.D."/>
            <person name="Ullery H.E."/>
            <person name="Wilson R.J."/>
            <person name="Serrano M.G."/>
            <person name="Buck G."/>
            <person name="Lee V."/>
            <person name="Wang Y."/>
            <person name="Carvalho R."/>
            <person name="Voegtly L."/>
            <person name="Shi R."/>
            <person name="Duckworth R."/>
            <person name="Johnson A."/>
            <person name="Loviza R."/>
            <person name="Walstead R."/>
            <person name="Shah Z."/>
            <person name="Kiflezghi M."/>
            <person name="Wade K."/>
            <person name="Ball S.L."/>
            <person name="Bradley K.W."/>
            <person name="Asai D.J."/>
            <person name="Bowman C.A."/>
            <person name="Russell D.A."/>
            <person name="Pope W.H."/>
            <person name="Jacobs-Sera D."/>
            <person name="Hendrix R.W."/>
            <person name="Hatfull G.F."/>
        </authorList>
    </citation>
    <scope>NUCLEOTIDE SEQUENCE [LARGE SCALE GENOMIC DNA]</scope>
    <source>
        <strain evidence="2 3">DSM 27648</strain>
    </source>
</reference>
<dbReference type="Gene3D" id="3.40.630.30">
    <property type="match status" value="1"/>
</dbReference>
<gene>
    <name evidence="2" type="ORF">AKJ09_10306</name>
</gene>
<dbReference type="PANTHER" id="PTHR43792:SF13">
    <property type="entry name" value="ACETYLTRANSFERASE"/>
    <property type="match status" value="1"/>
</dbReference>
<dbReference type="SUPFAM" id="SSF55729">
    <property type="entry name" value="Acyl-CoA N-acyltransferases (Nat)"/>
    <property type="match status" value="1"/>
</dbReference>
<dbReference type="Pfam" id="PF13302">
    <property type="entry name" value="Acetyltransf_3"/>
    <property type="match status" value="1"/>
</dbReference>
<sequence>MELLVTPRLTLEPITLELVEAVFRGDREALEALCKARVPAAWPGRALVERAFSASLEAIRADPATRLWGDRLMITRGEERLVVGSIIFHGRPTAEGVAEVGYGVEESWQCKGIATEATSAAVMWALGQPDVRRVSATTPPWHTASIRVLEKCGMSRVCVEEHEVLGEVLRFERNA</sequence>
<dbReference type="Proteomes" id="UP000064967">
    <property type="component" value="Chromosome"/>
</dbReference>